<proteinExistence type="predicted"/>
<dbReference type="Pfam" id="PF14100">
    <property type="entry name" value="DUF6807"/>
    <property type="match status" value="1"/>
</dbReference>
<evidence type="ECO:0000313" key="3">
    <source>
        <dbReference type="Proteomes" id="UP000318053"/>
    </source>
</evidence>
<evidence type="ECO:0008006" key="4">
    <source>
        <dbReference type="Google" id="ProtNLM"/>
    </source>
</evidence>
<evidence type="ECO:0000256" key="1">
    <source>
        <dbReference type="SAM" id="MobiDB-lite"/>
    </source>
</evidence>
<dbReference type="RefSeq" id="WP_246112715.1">
    <property type="nucleotide sequence ID" value="NZ_SJPK01000005.1"/>
</dbReference>
<feature type="region of interest" description="Disordered" evidence="1">
    <location>
        <begin position="38"/>
        <end position="66"/>
    </location>
</feature>
<gene>
    <name evidence="2" type="ORF">CA85_24880</name>
</gene>
<dbReference type="AlphaFoldDB" id="A0A5C5XU24"/>
<evidence type="ECO:0000313" key="2">
    <source>
        <dbReference type="EMBL" id="TWT66394.1"/>
    </source>
</evidence>
<reference evidence="2 3" key="1">
    <citation type="submission" date="2019-02" db="EMBL/GenBank/DDBJ databases">
        <title>Deep-cultivation of Planctomycetes and their phenomic and genomic characterization uncovers novel biology.</title>
        <authorList>
            <person name="Wiegand S."/>
            <person name="Jogler M."/>
            <person name="Boedeker C."/>
            <person name="Pinto D."/>
            <person name="Vollmers J."/>
            <person name="Rivas-Marin E."/>
            <person name="Kohn T."/>
            <person name="Peeters S.H."/>
            <person name="Heuer A."/>
            <person name="Rast P."/>
            <person name="Oberbeckmann S."/>
            <person name="Bunk B."/>
            <person name="Jeske O."/>
            <person name="Meyerdierks A."/>
            <person name="Storesund J.E."/>
            <person name="Kallscheuer N."/>
            <person name="Luecker S."/>
            <person name="Lage O.M."/>
            <person name="Pohl T."/>
            <person name="Merkel B.J."/>
            <person name="Hornburger P."/>
            <person name="Mueller R.-W."/>
            <person name="Bruemmer F."/>
            <person name="Labrenz M."/>
            <person name="Spormann A.M."/>
            <person name="Op Den Camp H."/>
            <person name="Overmann J."/>
            <person name="Amann R."/>
            <person name="Jetten M.S.M."/>
            <person name="Mascher T."/>
            <person name="Medema M.H."/>
            <person name="Devos D.P."/>
            <person name="Kaster A.-K."/>
            <person name="Ovreas L."/>
            <person name="Rohde M."/>
            <person name="Galperin M.Y."/>
            <person name="Jogler C."/>
        </authorList>
    </citation>
    <scope>NUCLEOTIDE SEQUENCE [LARGE SCALE GENOMIC DNA]</scope>
    <source>
        <strain evidence="2 3">CA85</strain>
    </source>
</reference>
<comment type="caution">
    <text evidence="2">The sequence shown here is derived from an EMBL/GenBank/DDBJ whole genome shotgun (WGS) entry which is preliminary data.</text>
</comment>
<name>A0A5C5XU24_9BACT</name>
<sequence length="404" mass="43746">MKTDLYSIVRNPVALGLATYLSLASTASQPQAQSTEQVEISVSSSANSSAATSTSSSMASGYRVESTTDEAGEPVWRFFQGDRELAAYHADLEGTPGFYPLLSPSGLPLTRNFPMEPVGAAKQNAAAASPFERDDHPHHRSMWFDHGDVNGIDFWALKSKMKVGQVVQRSADTSTFGSVDIVDGNATAVGFSELKTSNDWMTPDGKRLLRDERTFRLHEHLGDTIMDVTVELIASDGDVTFGDTKEGSLGVRMAGTMKVDAKLGGAIHNADGLKDSDTWGKVSTWVDYSGPVAPADLSPSDDDVTAEDAADWERAGITMMYHPANTLPECYWHVRSYGLFAANPFGRHHFGQAAYDGVEIAQGDTLTLSFRLVLHDGAFDADKTKQHFEAYQASDIESLSGKED</sequence>
<organism evidence="2 3">
    <name type="scientific">Allorhodopirellula solitaria</name>
    <dbReference type="NCBI Taxonomy" id="2527987"/>
    <lineage>
        <taxon>Bacteria</taxon>
        <taxon>Pseudomonadati</taxon>
        <taxon>Planctomycetota</taxon>
        <taxon>Planctomycetia</taxon>
        <taxon>Pirellulales</taxon>
        <taxon>Pirellulaceae</taxon>
        <taxon>Allorhodopirellula</taxon>
    </lineage>
</organism>
<keyword evidence="3" id="KW-1185">Reference proteome</keyword>
<dbReference type="Proteomes" id="UP000318053">
    <property type="component" value="Unassembled WGS sequence"/>
</dbReference>
<protein>
    <recommendedName>
        <fullName evidence="4">Methane oxygenase PmoA</fullName>
    </recommendedName>
</protein>
<dbReference type="InterPro" id="IPR029475">
    <property type="entry name" value="DUF6807"/>
</dbReference>
<accession>A0A5C5XU24</accession>
<dbReference type="EMBL" id="SJPK01000005">
    <property type="protein sequence ID" value="TWT66394.1"/>
    <property type="molecule type" value="Genomic_DNA"/>
</dbReference>
<feature type="compositionally biased region" description="Low complexity" evidence="1">
    <location>
        <begin position="41"/>
        <end position="60"/>
    </location>
</feature>